<dbReference type="GO" id="GO:0005524">
    <property type="term" value="F:ATP binding"/>
    <property type="evidence" value="ECO:0007669"/>
    <property type="project" value="UniProtKB-KW"/>
</dbReference>
<evidence type="ECO:0000256" key="5">
    <source>
        <dbReference type="ARBA" id="ARBA00022840"/>
    </source>
</evidence>
<sequence length="601" mass="67795">MAAALRGAASRLAGLRVTPCRTTQSSWTCPSGRTTAQLTISPKRTGAFVRLYSNGSDNAASIPDPELQDKPYYVTTPIFYVNASPHVGHLYSMVLADVLKRWQVLKGKQALLCTGTDEHGMKVQQAAERKDVHPKALCDTNSQTFRDLAARGNLANDYFVRTTDPDHRDAVEYFWGRLRDSGYVYEKTHEGWYCVSDETFYPDNLVARAVDPMTGKLRHVSIESGNVVEWTQERNYHFRLTALRERLLEFFKKNPTWVTPPSRMAEVVDWVENHLEDLSISRPVSRLDWGIPVPDDESQTIYVWVDALVNYLTKAGYPGLAPGKEHTGGWPADVHVVGKDIVRFHCVYWPALLMAVGQPLPRRVLSHGHWLMDNRKMSKSVGNVVNPFFAIDRWGVDTMRYFLISRGSITNDPDYSNKHIVEAYKKGLQTGLGNLVSRVTKGRAWNLRSAVRSRCGQHLEESDVVDVDYAKQMQVAEKAAAGADEHMDTLSPPSALKHIMELVYESNKYLAYAAPWNVAKQGNQDETEKIIYLTAESIRIAAILLQPFIPEKAAEILDRLGVQENRRGFDFARVHADDSYGLDPEDRKADEALFPRLAVED</sequence>
<dbReference type="InterPro" id="IPR033911">
    <property type="entry name" value="MetRS_core"/>
</dbReference>
<evidence type="ECO:0000256" key="6">
    <source>
        <dbReference type="ARBA" id="ARBA00022917"/>
    </source>
</evidence>
<dbReference type="FunFam" id="2.170.220.10:FF:000001">
    <property type="entry name" value="methionine--tRNA ligase, mitochondrial"/>
    <property type="match status" value="1"/>
</dbReference>
<evidence type="ECO:0000259" key="12">
    <source>
        <dbReference type="Pfam" id="PF19303"/>
    </source>
</evidence>
<evidence type="ECO:0000256" key="7">
    <source>
        <dbReference type="ARBA" id="ARBA00023146"/>
    </source>
</evidence>
<dbReference type="STRING" id="196109.A0A136J7Z5"/>
<keyword evidence="3 10" id="KW-0436">Ligase</keyword>
<dbReference type="Pfam" id="PF19303">
    <property type="entry name" value="Anticodon_3"/>
    <property type="match status" value="1"/>
</dbReference>
<dbReference type="InterPro" id="IPR014729">
    <property type="entry name" value="Rossmann-like_a/b/a_fold"/>
</dbReference>
<dbReference type="InterPro" id="IPR009080">
    <property type="entry name" value="tRNAsynth_Ia_anticodon-bd"/>
</dbReference>
<dbReference type="InterPro" id="IPR041872">
    <property type="entry name" value="Anticodon_Met"/>
</dbReference>
<dbReference type="NCBIfam" id="TIGR00398">
    <property type="entry name" value="metG"/>
    <property type="match status" value="1"/>
</dbReference>
<dbReference type="Proteomes" id="UP000070501">
    <property type="component" value="Unassembled WGS sequence"/>
</dbReference>
<dbReference type="PRINTS" id="PR01041">
    <property type="entry name" value="TRNASYNTHMET"/>
</dbReference>
<dbReference type="GO" id="GO:0006431">
    <property type="term" value="P:methionyl-tRNA aminoacylation"/>
    <property type="evidence" value="ECO:0007669"/>
    <property type="project" value="InterPro"/>
</dbReference>
<dbReference type="AlphaFoldDB" id="A0A136J7Z5"/>
<feature type="domain" description="Methionyl/Leucyl tRNA synthetase" evidence="11">
    <location>
        <begin position="72"/>
        <end position="439"/>
    </location>
</feature>
<comment type="similarity">
    <text evidence="1 10">Belongs to the class-I aminoacyl-tRNA synthetase family.</text>
</comment>
<evidence type="ECO:0000256" key="1">
    <source>
        <dbReference type="ARBA" id="ARBA00005594"/>
    </source>
</evidence>
<dbReference type="Gene3D" id="2.170.220.10">
    <property type="match status" value="1"/>
</dbReference>
<comment type="catalytic activity">
    <reaction evidence="8">
        <text>tRNA(Met) + L-methionine + ATP = L-methionyl-tRNA(Met) + AMP + diphosphate</text>
        <dbReference type="Rhea" id="RHEA:13481"/>
        <dbReference type="Rhea" id="RHEA-COMP:9667"/>
        <dbReference type="Rhea" id="RHEA-COMP:9698"/>
        <dbReference type="ChEBI" id="CHEBI:30616"/>
        <dbReference type="ChEBI" id="CHEBI:33019"/>
        <dbReference type="ChEBI" id="CHEBI:57844"/>
        <dbReference type="ChEBI" id="CHEBI:78442"/>
        <dbReference type="ChEBI" id="CHEBI:78530"/>
        <dbReference type="ChEBI" id="CHEBI:456215"/>
        <dbReference type="EC" id="6.1.1.10"/>
    </reaction>
</comment>
<keyword evidence="7 10" id="KW-0030">Aminoacyl-tRNA synthetase</keyword>
<dbReference type="SUPFAM" id="SSF47323">
    <property type="entry name" value="Anticodon-binding domain of a subclass of class I aminoacyl-tRNA synthetases"/>
    <property type="match status" value="1"/>
</dbReference>
<evidence type="ECO:0000256" key="2">
    <source>
        <dbReference type="ARBA" id="ARBA00012838"/>
    </source>
</evidence>
<dbReference type="GO" id="GO:0004825">
    <property type="term" value="F:methionine-tRNA ligase activity"/>
    <property type="evidence" value="ECO:0007669"/>
    <property type="project" value="UniProtKB-EC"/>
</dbReference>
<dbReference type="Gene3D" id="1.10.730.10">
    <property type="entry name" value="Isoleucyl-tRNA Synthetase, Domain 1"/>
    <property type="match status" value="1"/>
</dbReference>
<dbReference type="PANTHER" id="PTHR43326:SF1">
    <property type="entry name" value="METHIONINE--TRNA LIGASE, MITOCHONDRIAL"/>
    <property type="match status" value="1"/>
</dbReference>
<dbReference type="SUPFAM" id="SSF52374">
    <property type="entry name" value="Nucleotidylyl transferase"/>
    <property type="match status" value="1"/>
</dbReference>
<evidence type="ECO:0000256" key="4">
    <source>
        <dbReference type="ARBA" id="ARBA00022741"/>
    </source>
</evidence>
<accession>A0A136J7Z5</accession>
<dbReference type="InterPro" id="IPR015413">
    <property type="entry name" value="Methionyl/Leucyl_tRNA_Synth"/>
</dbReference>
<dbReference type="CDD" id="cd00814">
    <property type="entry name" value="MetRS_core"/>
    <property type="match status" value="1"/>
</dbReference>
<dbReference type="InterPro" id="IPR023457">
    <property type="entry name" value="Met-tRNA_synth_2"/>
</dbReference>
<keyword evidence="14" id="KW-1185">Reference proteome</keyword>
<evidence type="ECO:0000256" key="9">
    <source>
        <dbReference type="ARBA" id="ARBA00068817"/>
    </source>
</evidence>
<dbReference type="InterPro" id="IPR014758">
    <property type="entry name" value="Met-tRNA_synth"/>
</dbReference>
<keyword evidence="6 10" id="KW-0648">Protein biosynthesis</keyword>
<proteinExistence type="inferred from homology"/>
<name>A0A136J7Z5_9PEZI</name>
<feature type="domain" description="Methionyl-tRNA synthetase anticodon-binding" evidence="12">
    <location>
        <begin position="481"/>
        <end position="566"/>
    </location>
</feature>
<gene>
    <name evidence="13" type="ORF">Micbo1qcDRAFT_161278</name>
</gene>
<dbReference type="OrthoDB" id="24670at2759"/>
<keyword evidence="4 10" id="KW-0547">Nucleotide-binding</keyword>
<reference evidence="14" key="1">
    <citation type="submission" date="2016-02" db="EMBL/GenBank/DDBJ databases">
        <title>Draft genome sequence of Microdochium bolleyi, a fungal endophyte of beachgrass.</title>
        <authorList>
            <consortium name="DOE Joint Genome Institute"/>
            <person name="David A.S."/>
            <person name="May G."/>
            <person name="Haridas S."/>
            <person name="Lim J."/>
            <person name="Wang M."/>
            <person name="Labutti K."/>
            <person name="Lipzen A."/>
            <person name="Barry K."/>
            <person name="Grigoriev I.V."/>
        </authorList>
    </citation>
    <scope>NUCLEOTIDE SEQUENCE [LARGE SCALE GENOMIC DNA]</scope>
    <source>
        <strain evidence="14">J235TASD1</strain>
    </source>
</reference>
<dbReference type="EC" id="6.1.1.10" evidence="2"/>
<dbReference type="FunCoup" id="A0A136J7Z5">
    <property type="interactions" value="516"/>
</dbReference>
<evidence type="ECO:0000256" key="10">
    <source>
        <dbReference type="RuleBase" id="RU363039"/>
    </source>
</evidence>
<evidence type="ECO:0000259" key="11">
    <source>
        <dbReference type="Pfam" id="PF09334"/>
    </source>
</evidence>
<protein>
    <recommendedName>
        <fullName evidence="9">Probable methionine--tRNA ligase, mitochondrial</fullName>
        <ecNumber evidence="2">6.1.1.10</ecNumber>
    </recommendedName>
</protein>
<dbReference type="EMBL" id="KQ964248">
    <property type="protein sequence ID" value="KXJ93293.1"/>
    <property type="molecule type" value="Genomic_DNA"/>
</dbReference>
<evidence type="ECO:0000313" key="13">
    <source>
        <dbReference type="EMBL" id="KXJ93293.1"/>
    </source>
</evidence>
<dbReference type="CDD" id="cd07957">
    <property type="entry name" value="Anticodon_Ia_Met"/>
    <property type="match status" value="1"/>
</dbReference>
<evidence type="ECO:0000313" key="14">
    <source>
        <dbReference type="Proteomes" id="UP000070501"/>
    </source>
</evidence>
<dbReference type="InParanoid" id="A0A136J7Z5"/>
<organism evidence="13 14">
    <name type="scientific">Microdochium bolleyi</name>
    <dbReference type="NCBI Taxonomy" id="196109"/>
    <lineage>
        <taxon>Eukaryota</taxon>
        <taxon>Fungi</taxon>
        <taxon>Dikarya</taxon>
        <taxon>Ascomycota</taxon>
        <taxon>Pezizomycotina</taxon>
        <taxon>Sordariomycetes</taxon>
        <taxon>Xylariomycetidae</taxon>
        <taxon>Xylariales</taxon>
        <taxon>Microdochiaceae</taxon>
        <taxon>Microdochium</taxon>
    </lineage>
</organism>
<dbReference type="Gene3D" id="3.40.50.620">
    <property type="entry name" value="HUPs"/>
    <property type="match status" value="1"/>
</dbReference>
<evidence type="ECO:0000256" key="8">
    <source>
        <dbReference type="ARBA" id="ARBA00047364"/>
    </source>
</evidence>
<dbReference type="GO" id="GO:0005739">
    <property type="term" value="C:mitochondrion"/>
    <property type="evidence" value="ECO:0007669"/>
    <property type="project" value="UniProtKB-ARBA"/>
</dbReference>
<dbReference type="PANTHER" id="PTHR43326">
    <property type="entry name" value="METHIONYL-TRNA SYNTHETASE"/>
    <property type="match status" value="1"/>
</dbReference>
<keyword evidence="5 10" id="KW-0067">ATP-binding</keyword>
<evidence type="ECO:0000256" key="3">
    <source>
        <dbReference type="ARBA" id="ARBA00022598"/>
    </source>
</evidence>
<dbReference type="Pfam" id="PF09334">
    <property type="entry name" value="tRNA-synt_1g"/>
    <property type="match status" value="1"/>
</dbReference>